<reference evidence="7 8" key="1">
    <citation type="journal article" date="2011" name="Stand. Genomic Sci.">
        <title>Complete genome sequence of Desulfobulbus propionicus type strain (1pr3).</title>
        <authorList>
            <person name="Pagani I."/>
            <person name="Lapidus A."/>
            <person name="Nolan M."/>
            <person name="Lucas S."/>
            <person name="Hammon N."/>
            <person name="Deshpande S."/>
            <person name="Cheng J.F."/>
            <person name="Chertkov O."/>
            <person name="Davenport K."/>
            <person name="Tapia R."/>
            <person name="Han C."/>
            <person name="Goodwin L."/>
            <person name="Pitluck S."/>
            <person name="Liolios K."/>
            <person name="Mavromatis K."/>
            <person name="Ivanova N."/>
            <person name="Mikhailova N."/>
            <person name="Pati A."/>
            <person name="Chen A."/>
            <person name="Palaniappan K."/>
            <person name="Land M."/>
            <person name="Hauser L."/>
            <person name="Chang Y.J."/>
            <person name="Jeffries C.D."/>
            <person name="Detter J.C."/>
            <person name="Brambilla E."/>
            <person name="Kannan K.P."/>
            <person name="Djao O.D."/>
            <person name="Rohde M."/>
            <person name="Pukall R."/>
            <person name="Spring S."/>
            <person name="Goker M."/>
            <person name="Sikorski J."/>
            <person name="Woyke T."/>
            <person name="Bristow J."/>
            <person name="Eisen J.A."/>
            <person name="Markowitz V."/>
            <person name="Hugenholtz P."/>
            <person name="Kyrpides N.C."/>
            <person name="Klenk H.P."/>
        </authorList>
    </citation>
    <scope>NUCLEOTIDE SEQUENCE [LARGE SCALE GENOMIC DNA]</scope>
    <source>
        <strain evidence="8">ATCC 33891 / DSM 2032 / 1pr3</strain>
    </source>
</reference>
<evidence type="ECO:0000313" key="7">
    <source>
        <dbReference type="EMBL" id="ADW18088.1"/>
    </source>
</evidence>
<dbReference type="EMBL" id="CP002364">
    <property type="protein sequence ID" value="ADW18088.1"/>
    <property type="molecule type" value="Genomic_DNA"/>
</dbReference>
<dbReference type="EC" id="2.7.4.-" evidence="4"/>
<keyword evidence="5" id="KW-0175">Coiled coil</keyword>
<dbReference type="GO" id="GO:0008976">
    <property type="term" value="F:polyphosphate kinase activity"/>
    <property type="evidence" value="ECO:0007669"/>
    <property type="project" value="UniProtKB-UniRule"/>
</dbReference>
<dbReference type="GO" id="GO:0006793">
    <property type="term" value="P:phosphorus metabolic process"/>
    <property type="evidence" value="ECO:0007669"/>
    <property type="project" value="InterPro"/>
</dbReference>
<dbReference type="AlphaFoldDB" id="A0A7U3YMF5"/>
<dbReference type="KEGG" id="dpr:Despr_1940"/>
<comment type="subunit">
    <text evidence="4">Homotetramer.</text>
</comment>
<dbReference type="InterPro" id="IPR022488">
    <property type="entry name" value="PPK2-related"/>
</dbReference>
<keyword evidence="2 4" id="KW-0808">Transferase</keyword>
<dbReference type="NCBIfam" id="TIGR03707">
    <property type="entry name" value="PPK2_P_aer"/>
    <property type="match status" value="1"/>
</dbReference>
<protein>
    <recommendedName>
        <fullName evidence="4">ADP/GDP-polyphosphate phosphotransferase</fullName>
        <ecNumber evidence="4">2.7.4.-</ecNumber>
    </recommendedName>
    <alternativeName>
        <fullName evidence="4">Polyphosphate kinase PPK2</fullName>
    </alternativeName>
</protein>
<dbReference type="Proteomes" id="UP000006365">
    <property type="component" value="Chromosome"/>
</dbReference>
<evidence type="ECO:0000256" key="2">
    <source>
        <dbReference type="ARBA" id="ARBA00022679"/>
    </source>
</evidence>
<keyword evidence="8" id="KW-1185">Reference proteome</keyword>
<feature type="domain" description="Polyphosphate kinase-2-related" evidence="6">
    <location>
        <begin position="53"/>
        <end position="273"/>
    </location>
</feature>
<dbReference type="RefSeq" id="WP_015724628.1">
    <property type="nucleotide sequence ID" value="NC_014972.1"/>
</dbReference>
<evidence type="ECO:0000256" key="4">
    <source>
        <dbReference type="RuleBase" id="RU369062"/>
    </source>
</evidence>
<name>A0A7U3YMF5_DESPD</name>
<dbReference type="PANTHER" id="PTHR34383">
    <property type="entry name" value="POLYPHOSPHATE:AMP PHOSPHOTRANSFERASE-RELATED"/>
    <property type="match status" value="1"/>
</dbReference>
<feature type="coiled-coil region" evidence="5">
    <location>
        <begin position="51"/>
        <end position="78"/>
    </location>
</feature>
<evidence type="ECO:0000256" key="1">
    <source>
        <dbReference type="ARBA" id="ARBA00009924"/>
    </source>
</evidence>
<evidence type="ECO:0000313" key="8">
    <source>
        <dbReference type="Proteomes" id="UP000006365"/>
    </source>
</evidence>
<keyword evidence="3 4" id="KW-0418">Kinase</keyword>
<sequence length="308" mass="35824">MGEKKKKGEGKEKKNAPETVVDFRLQEGTALRFKDEKKDDDHLAVWVSKAVLAYEMELKKLQIELMKLQQDMKKQGTRVLAIFEGRDAAGKGGTIKRISAFLNPRNTRIVALTAPSDKEATQWYFQRYVPHLPAAGELVLFDRSWYNRAMVEPVMGFCTDEQHKRFLKDVPLFEEMLVKDGIKLFKFYFSVSKEEQAKRFESRKTDILKQYKLSPVDNLAQTYWDQYTVKKFQMLNESNRTLSPWTIIRSDDKKKARLNCIKHLLANLDYDKKLPAEELAVDPEIVISGIDEIKHMEKNLFDPGRLRG</sequence>
<dbReference type="PANTHER" id="PTHR34383:SF1">
    <property type="entry name" value="ADP-POLYPHOSPHATE PHOSPHOTRANSFERASE"/>
    <property type="match status" value="1"/>
</dbReference>
<dbReference type="SUPFAM" id="SSF52540">
    <property type="entry name" value="P-loop containing nucleoside triphosphate hydrolases"/>
    <property type="match status" value="1"/>
</dbReference>
<dbReference type="Pfam" id="PF03976">
    <property type="entry name" value="PPK2"/>
    <property type="match status" value="1"/>
</dbReference>
<dbReference type="InterPro" id="IPR027417">
    <property type="entry name" value="P-loop_NTPase"/>
</dbReference>
<proteinExistence type="inferred from homology"/>
<evidence type="ECO:0000256" key="5">
    <source>
        <dbReference type="SAM" id="Coils"/>
    </source>
</evidence>
<gene>
    <name evidence="7" type="ordered locus">Despr_1940</name>
</gene>
<evidence type="ECO:0000259" key="6">
    <source>
        <dbReference type="Pfam" id="PF03976"/>
    </source>
</evidence>
<comment type="similarity">
    <text evidence="1 4">Belongs to the polyphosphate kinase 2 (PPK2) family. Class I subfamily.</text>
</comment>
<accession>A0A7U3YMF5</accession>
<dbReference type="Gene3D" id="3.40.50.300">
    <property type="entry name" value="P-loop containing nucleotide triphosphate hydrolases"/>
    <property type="match status" value="1"/>
</dbReference>
<organism evidence="7 8">
    <name type="scientific">Desulfobulbus propionicus (strain ATCC 33891 / DSM 2032 / VKM B-1956 / 1pr3)</name>
    <dbReference type="NCBI Taxonomy" id="577650"/>
    <lineage>
        <taxon>Bacteria</taxon>
        <taxon>Pseudomonadati</taxon>
        <taxon>Thermodesulfobacteriota</taxon>
        <taxon>Desulfobulbia</taxon>
        <taxon>Desulfobulbales</taxon>
        <taxon>Desulfobulbaceae</taxon>
        <taxon>Desulfobulbus</taxon>
    </lineage>
</organism>
<evidence type="ECO:0000256" key="3">
    <source>
        <dbReference type="ARBA" id="ARBA00022777"/>
    </source>
</evidence>
<comment type="function">
    <text evidence="4">Uses inorganic polyphosphate (polyP) as a donor to convert GDP to GTP or ADP to ATP.</text>
</comment>
<dbReference type="InterPro" id="IPR022486">
    <property type="entry name" value="PPK2_PA0141"/>
</dbReference>